<dbReference type="KEGG" id="cci:CC1G_03535"/>
<protein>
    <submittedName>
        <fullName evidence="2">Uncharacterized protein</fullName>
    </submittedName>
</protein>
<dbReference type="Proteomes" id="UP000001861">
    <property type="component" value="Unassembled WGS sequence"/>
</dbReference>
<evidence type="ECO:0000256" key="1">
    <source>
        <dbReference type="SAM" id="MobiDB-lite"/>
    </source>
</evidence>
<gene>
    <name evidence="2" type="ORF">CC1G_03535</name>
</gene>
<proteinExistence type="predicted"/>
<comment type="caution">
    <text evidence="2">The sequence shown here is derived from an EMBL/GenBank/DDBJ whole genome shotgun (WGS) entry which is preliminary data.</text>
</comment>
<dbReference type="EMBL" id="AACS02000009">
    <property type="protein sequence ID" value="EAU89270.2"/>
    <property type="molecule type" value="Genomic_DNA"/>
</dbReference>
<keyword evidence="3" id="KW-1185">Reference proteome</keyword>
<reference evidence="2 3" key="1">
    <citation type="journal article" date="2010" name="Proc. Natl. Acad. Sci. U.S.A.">
        <title>Insights into evolution of multicellular fungi from the assembled chromosomes of the mushroom Coprinopsis cinerea (Coprinus cinereus).</title>
        <authorList>
            <person name="Stajich J.E."/>
            <person name="Wilke S.K."/>
            <person name="Ahren D."/>
            <person name="Au C.H."/>
            <person name="Birren B.W."/>
            <person name="Borodovsky M."/>
            <person name="Burns C."/>
            <person name="Canback B."/>
            <person name="Casselton L.A."/>
            <person name="Cheng C.K."/>
            <person name="Deng J."/>
            <person name="Dietrich F.S."/>
            <person name="Fargo D.C."/>
            <person name="Farman M.L."/>
            <person name="Gathman A.C."/>
            <person name="Goldberg J."/>
            <person name="Guigo R."/>
            <person name="Hoegger P.J."/>
            <person name="Hooker J.B."/>
            <person name="Huggins A."/>
            <person name="James T.Y."/>
            <person name="Kamada T."/>
            <person name="Kilaru S."/>
            <person name="Kodira C."/>
            <person name="Kues U."/>
            <person name="Kupfer D."/>
            <person name="Kwan H.S."/>
            <person name="Lomsadze A."/>
            <person name="Li W."/>
            <person name="Lilly W.W."/>
            <person name="Ma L.J."/>
            <person name="Mackey A.J."/>
            <person name="Manning G."/>
            <person name="Martin F."/>
            <person name="Muraguchi H."/>
            <person name="Natvig D.O."/>
            <person name="Palmerini H."/>
            <person name="Ramesh M.A."/>
            <person name="Rehmeyer C.J."/>
            <person name="Roe B.A."/>
            <person name="Shenoy N."/>
            <person name="Stanke M."/>
            <person name="Ter-Hovhannisyan V."/>
            <person name="Tunlid A."/>
            <person name="Velagapudi R."/>
            <person name="Vision T.J."/>
            <person name="Zeng Q."/>
            <person name="Zolan M.E."/>
            <person name="Pukkila P.J."/>
        </authorList>
    </citation>
    <scope>NUCLEOTIDE SEQUENCE [LARGE SCALE GENOMIC DNA]</scope>
    <source>
        <strain evidence="3">Okayama-7 / 130 / ATCC MYA-4618 / FGSC 9003</strain>
    </source>
</reference>
<organism evidence="2 3">
    <name type="scientific">Coprinopsis cinerea (strain Okayama-7 / 130 / ATCC MYA-4618 / FGSC 9003)</name>
    <name type="common">Inky cap fungus</name>
    <name type="synonym">Hormographiella aspergillata</name>
    <dbReference type="NCBI Taxonomy" id="240176"/>
    <lineage>
        <taxon>Eukaryota</taxon>
        <taxon>Fungi</taxon>
        <taxon>Dikarya</taxon>
        <taxon>Basidiomycota</taxon>
        <taxon>Agaricomycotina</taxon>
        <taxon>Agaricomycetes</taxon>
        <taxon>Agaricomycetidae</taxon>
        <taxon>Agaricales</taxon>
        <taxon>Agaricineae</taxon>
        <taxon>Psathyrellaceae</taxon>
        <taxon>Coprinopsis</taxon>
    </lineage>
</organism>
<evidence type="ECO:0000313" key="2">
    <source>
        <dbReference type="EMBL" id="EAU89270.2"/>
    </source>
</evidence>
<dbReference type="VEuPathDB" id="FungiDB:CC1G_03535"/>
<sequence length="148" mass="16597">MKPSMLQVTSTREKFAKPHALLVFKLWGHRGLELILGGDTSAVQSGVGRNWWSARSMAPELDISVGEVKILTDQDRCQQLSKWASVPSRRQACPWERGREYFERAQQGATSKGNLLWSKNEQKSIRTPPKAYPKASSQTSSSEKHAIS</sequence>
<dbReference type="HOGENOM" id="CLU_1758709_0_0_1"/>
<evidence type="ECO:0000313" key="3">
    <source>
        <dbReference type="Proteomes" id="UP000001861"/>
    </source>
</evidence>
<dbReference type="GeneID" id="6009008"/>
<feature type="compositionally biased region" description="Polar residues" evidence="1">
    <location>
        <begin position="107"/>
        <end position="119"/>
    </location>
</feature>
<dbReference type="InParanoid" id="A8NCH7"/>
<accession>A8NCH7</accession>
<feature type="region of interest" description="Disordered" evidence="1">
    <location>
        <begin position="107"/>
        <end position="148"/>
    </location>
</feature>
<name>A8NCH7_COPC7</name>
<dbReference type="AlphaFoldDB" id="A8NCH7"/>
<dbReference type="RefSeq" id="XP_001832521.2">
    <property type="nucleotide sequence ID" value="XM_001832469.2"/>
</dbReference>